<keyword evidence="1" id="KW-1133">Transmembrane helix</keyword>
<evidence type="ECO:0000313" key="3">
    <source>
        <dbReference type="Proteomes" id="UP000248616"/>
    </source>
</evidence>
<feature type="transmembrane region" description="Helical" evidence="1">
    <location>
        <begin position="20"/>
        <end position="47"/>
    </location>
</feature>
<accession>A0A2W7EAC1</accession>
<comment type="caution">
    <text evidence="2">The sequence shown here is derived from an EMBL/GenBank/DDBJ whole genome shotgun (WGS) entry which is preliminary data.</text>
</comment>
<dbReference type="AlphaFoldDB" id="A0A2W7EAC1"/>
<feature type="transmembrane region" description="Helical" evidence="1">
    <location>
        <begin position="54"/>
        <end position="84"/>
    </location>
</feature>
<dbReference type="EMBL" id="MZXV01000010">
    <property type="protein sequence ID" value="PZV40206.1"/>
    <property type="molecule type" value="Genomic_DNA"/>
</dbReference>
<dbReference type="RefSeq" id="WP_111542450.1">
    <property type="nucleotide sequence ID" value="NZ_JBHLYT010000009.1"/>
</dbReference>
<dbReference type="Proteomes" id="UP000248616">
    <property type="component" value="Unassembled WGS sequence"/>
</dbReference>
<evidence type="ECO:0000313" key="2">
    <source>
        <dbReference type="EMBL" id="PZV40206.1"/>
    </source>
</evidence>
<gene>
    <name evidence="2" type="ORF">B5V02_01190</name>
</gene>
<keyword evidence="3" id="KW-1185">Reference proteome</keyword>
<name>A0A2W7EAC1_9HYPH</name>
<evidence type="ECO:0008006" key="4">
    <source>
        <dbReference type="Google" id="ProtNLM"/>
    </source>
</evidence>
<sequence length="85" mass="8667">MTILVAMPSDASQLAQNIGTVFFMAVFLLAAPLAHITGAVFGVMALVRSNDNRAFGLLGIVLNGLSVMAGLVLLAAMASTIGAFT</sequence>
<dbReference type="OrthoDB" id="8101406at2"/>
<keyword evidence="1" id="KW-0472">Membrane</keyword>
<reference evidence="3" key="1">
    <citation type="submission" date="2017-03" db="EMBL/GenBank/DDBJ databases">
        <authorList>
            <person name="Safronova V.I."/>
            <person name="Sazanova A.L."/>
            <person name="Chirak E.R."/>
        </authorList>
    </citation>
    <scope>NUCLEOTIDE SEQUENCE [LARGE SCALE GENOMIC DNA]</scope>
    <source>
        <strain evidence="3">Ach-343</strain>
    </source>
</reference>
<proteinExistence type="predicted"/>
<protein>
    <recommendedName>
        <fullName evidence="4">DUF4190 domain-containing protein</fullName>
    </recommendedName>
</protein>
<organism evidence="2 3">
    <name type="scientific">Mesorhizobium kowhaii</name>
    <dbReference type="NCBI Taxonomy" id="1300272"/>
    <lineage>
        <taxon>Bacteria</taxon>
        <taxon>Pseudomonadati</taxon>
        <taxon>Pseudomonadota</taxon>
        <taxon>Alphaproteobacteria</taxon>
        <taxon>Hyphomicrobiales</taxon>
        <taxon>Phyllobacteriaceae</taxon>
        <taxon>Mesorhizobium</taxon>
    </lineage>
</organism>
<evidence type="ECO:0000256" key="1">
    <source>
        <dbReference type="SAM" id="Phobius"/>
    </source>
</evidence>
<keyword evidence="1" id="KW-0812">Transmembrane</keyword>